<dbReference type="AlphaFoldDB" id="A0A7W1XBL9"/>
<dbReference type="CDD" id="cd02440">
    <property type="entry name" value="AdoMet_MTases"/>
    <property type="match status" value="1"/>
</dbReference>
<reference evidence="2 3" key="1">
    <citation type="submission" date="2020-07" db="EMBL/GenBank/DDBJ databases">
        <authorList>
            <person name="Feng H."/>
        </authorList>
    </citation>
    <scope>NUCLEOTIDE SEQUENCE [LARGE SCALE GENOMIC DNA]</scope>
    <source>
        <strain evidence="3">s-11</strain>
    </source>
</reference>
<feature type="domain" description="Methyltransferase type 11" evidence="1">
    <location>
        <begin position="39"/>
        <end position="130"/>
    </location>
</feature>
<evidence type="ECO:0000313" key="3">
    <source>
        <dbReference type="Proteomes" id="UP000530514"/>
    </source>
</evidence>
<organism evidence="2 3">
    <name type="scientific">Thermoactinomyces daqus</name>
    <dbReference type="NCBI Taxonomy" id="1329516"/>
    <lineage>
        <taxon>Bacteria</taxon>
        <taxon>Bacillati</taxon>
        <taxon>Bacillota</taxon>
        <taxon>Bacilli</taxon>
        <taxon>Bacillales</taxon>
        <taxon>Thermoactinomycetaceae</taxon>
        <taxon>Thermoactinomyces</taxon>
    </lineage>
</organism>
<dbReference type="Gene3D" id="3.40.50.150">
    <property type="entry name" value="Vaccinia Virus protein VP39"/>
    <property type="match status" value="1"/>
</dbReference>
<evidence type="ECO:0000259" key="1">
    <source>
        <dbReference type="Pfam" id="PF08241"/>
    </source>
</evidence>
<accession>A0A7W1XBL9</accession>
<dbReference type="GO" id="GO:0008757">
    <property type="term" value="F:S-adenosylmethionine-dependent methyltransferase activity"/>
    <property type="evidence" value="ECO:0007669"/>
    <property type="project" value="InterPro"/>
</dbReference>
<dbReference type="RefSeq" id="WP_033101549.1">
    <property type="nucleotide sequence ID" value="NZ_JACEIP010000018.1"/>
</dbReference>
<sequence length="256" mass="29513">MPINFHDRANRFTYANRNIDPAWIRFMEQEISWHGKRVVDIGCGGGIYTSELLNLGAKSVVGIDFSEAMLSVAKSEHKEIEFRNGDAYATGLQDCSFDLVFSRALIHHLRDLPAYFREVYRILKPGGIIITQNRTVADCHLPGSPDHLRGYFFKKFPRLQQIEKDRRHNHDKVVQALLQTGFTGIVSKSLWETRKTYATFEQFADEMRNRSGRSILHELTDGEIEELIRYIAAKVGTETPVTDRDRWSVWIAVRPE</sequence>
<dbReference type="EMBL" id="JACEIP010000018">
    <property type="protein sequence ID" value="MBA4543577.1"/>
    <property type="molecule type" value="Genomic_DNA"/>
</dbReference>
<dbReference type="OrthoDB" id="9791837at2"/>
<keyword evidence="2" id="KW-0489">Methyltransferase</keyword>
<protein>
    <submittedName>
        <fullName evidence="2">Methyltransferase domain-containing protein</fullName>
    </submittedName>
</protein>
<name>A0A7W1XBL9_9BACL</name>
<dbReference type="InterPro" id="IPR013216">
    <property type="entry name" value="Methyltransf_11"/>
</dbReference>
<gene>
    <name evidence="2" type="ORF">H1164_11805</name>
</gene>
<dbReference type="Proteomes" id="UP000530514">
    <property type="component" value="Unassembled WGS sequence"/>
</dbReference>
<dbReference type="PANTHER" id="PTHR42912:SF93">
    <property type="entry name" value="N6-ADENOSINE-METHYLTRANSFERASE TMT1A"/>
    <property type="match status" value="1"/>
</dbReference>
<dbReference type="Pfam" id="PF08241">
    <property type="entry name" value="Methyltransf_11"/>
    <property type="match status" value="1"/>
</dbReference>
<dbReference type="GO" id="GO:0032259">
    <property type="term" value="P:methylation"/>
    <property type="evidence" value="ECO:0007669"/>
    <property type="project" value="UniProtKB-KW"/>
</dbReference>
<keyword evidence="2" id="KW-0808">Transferase</keyword>
<dbReference type="InterPro" id="IPR050508">
    <property type="entry name" value="Methyltransf_Superfamily"/>
</dbReference>
<dbReference type="SUPFAM" id="SSF53335">
    <property type="entry name" value="S-adenosyl-L-methionine-dependent methyltransferases"/>
    <property type="match status" value="1"/>
</dbReference>
<comment type="caution">
    <text evidence="2">The sequence shown here is derived from an EMBL/GenBank/DDBJ whole genome shotgun (WGS) entry which is preliminary data.</text>
</comment>
<keyword evidence="3" id="KW-1185">Reference proteome</keyword>
<dbReference type="PANTHER" id="PTHR42912">
    <property type="entry name" value="METHYLTRANSFERASE"/>
    <property type="match status" value="1"/>
</dbReference>
<dbReference type="InterPro" id="IPR029063">
    <property type="entry name" value="SAM-dependent_MTases_sf"/>
</dbReference>
<proteinExistence type="predicted"/>
<evidence type="ECO:0000313" key="2">
    <source>
        <dbReference type="EMBL" id="MBA4543577.1"/>
    </source>
</evidence>